<dbReference type="Gene3D" id="3.40.1180.10">
    <property type="entry name" value="Decaprenyl diphosphate synthase-like"/>
    <property type="match status" value="1"/>
</dbReference>
<dbReference type="Pfam" id="PF01255">
    <property type="entry name" value="Prenyltransf"/>
    <property type="match status" value="1"/>
</dbReference>
<evidence type="ECO:0000256" key="1">
    <source>
        <dbReference type="ARBA" id="ARBA00022679"/>
    </source>
</evidence>
<feature type="binding site" evidence="2">
    <location>
        <position position="30"/>
    </location>
    <ligand>
        <name>substrate</name>
    </ligand>
</feature>
<feature type="binding site" evidence="2">
    <location>
        <position position="74"/>
    </location>
    <ligand>
        <name>substrate</name>
    </ligand>
</feature>
<feature type="active site" evidence="2">
    <location>
        <position position="25"/>
    </location>
</feature>
<dbReference type="InterPro" id="IPR036424">
    <property type="entry name" value="UPP_synth-like_sf"/>
</dbReference>
<evidence type="ECO:0000313" key="3">
    <source>
        <dbReference type="EMBL" id="PAU78669.1"/>
    </source>
</evidence>
<dbReference type="PANTHER" id="PTHR10291">
    <property type="entry name" value="DEHYDRODOLICHYL DIPHOSPHATE SYNTHASE FAMILY MEMBER"/>
    <property type="match status" value="1"/>
</dbReference>
<feature type="active site" description="Proton acceptor" evidence="2">
    <location>
        <position position="73"/>
    </location>
</feature>
<feature type="binding site" evidence="2">
    <location>
        <position position="25"/>
    </location>
    <ligand>
        <name>Mg(2+)</name>
        <dbReference type="ChEBI" id="CHEBI:18420"/>
    </ligand>
</feature>
<feature type="binding site" evidence="2">
    <location>
        <begin position="70"/>
        <end position="72"/>
    </location>
    <ligand>
        <name>substrate</name>
    </ligand>
</feature>
<dbReference type="GO" id="GO:0005829">
    <property type="term" value="C:cytosol"/>
    <property type="evidence" value="ECO:0007669"/>
    <property type="project" value="TreeGrafter"/>
</dbReference>
<dbReference type="FunFam" id="3.40.1180.10:FF:000001">
    <property type="entry name" value="(2E,6E)-farnesyl-diphosphate-specific ditrans,polycis-undecaprenyl-diphosphate synthase"/>
    <property type="match status" value="1"/>
</dbReference>
<reference evidence="3 4" key="1">
    <citation type="submission" date="2017-08" db="EMBL/GenBank/DDBJ databases">
        <title>Halovibrio sewagensis sp. nov., isolated from wastewater of high salinity.</title>
        <authorList>
            <person name="Dong X."/>
            <person name="Zhang G."/>
        </authorList>
    </citation>
    <scope>NUCLEOTIDE SEQUENCE [LARGE SCALE GENOMIC DNA]</scope>
    <source>
        <strain evidence="3 4">YL5-2</strain>
    </source>
</reference>
<comment type="subunit">
    <text evidence="2">Homodimer.</text>
</comment>
<dbReference type="HAMAP" id="MF_01139">
    <property type="entry name" value="ISPT"/>
    <property type="match status" value="1"/>
</dbReference>
<comment type="similarity">
    <text evidence="2">Belongs to the UPP synthase family.</text>
</comment>
<keyword evidence="4" id="KW-1185">Reference proteome</keyword>
<comment type="cofactor">
    <cofactor evidence="2">
        <name>Mg(2+)</name>
        <dbReference type="ChEBI" id="CHEBI:18420"/>
    </cofactor>
    <text evidence="2">Binds 2 magnesium ions per subunit.</text>
</comment>
<feature type="binding site" evidence="2">
    <location>
        <position position="42"/>
    </location>
    <ligand>
        <name>substrate</name>
    </ligand>
</feature>
<dbReference type="SUPFAM" id="SSF64005">
    <property type="entry name" value="Undecaprenyl diphosphate synthase"/>
    <property type="match status" value="1"/>
</dbReference>
<dbReference type="GO" id="GO:0071555">
    <property type="term" value="P:cell wall organization"/>
    <property type="evidence" value="ECO:0007669"/>
    <property type="project" value="UniProtKB-KW"/>
</dbReference>
<feature type="binding site" evidence="2">
    <location>
        <position position="193"/>
    </location>
    <ligand>
        <name>substrate</name>
    </ligand>
</feature>
<dbReference type="InterPro" id="IPR018520">
    <property type="entry name" value="UPP_synth-like_CS"/>
</dbReference>
<dbReference type="NCBIfam" id="TIGR00055">
    <property type="entry name" value="uppS"/>
    <property type="match status" value="1"/>
</dbReference>
<evidence type="ECO:0000256" key="2">
    <source>
        <dbReference type="HAMAP-Rule" id="MF_01139"/>
    </source>
</evidence>
<comment type="function">
    <text evidence="2">Catalyzes the sequential condensation of isopentenyl diphosphate (IPP) with (2E,6E)-farnesyl diphosphate (E,E-FPP) to yield (2Z,6Z,10Z,14Z,18Z,22Z,26Z,30Z,34E,38E)-undecaprenyl diphosphate (di-trans,octa-cis-UPP). UPP is the precursor of glycosyl carrier lipid in the biosynthesis of bacterial cell wall polysaccharide components such as peptidoglycan and lipopolysaccharide.</text>
</comment>
<dbReference type="PANTHER" id="PTHR10291:SF0">
    <property type="entry name" value="DEHYDRODOLICHYL DIPHOSPHATE SYNTHASE 2"/>
    <property type="match status" value="1"/>
</dbReference>
<keyword evidence="2" id="KW-0479">Metal-binding</keyword>
<dbReference type="GO" id="GO:0008834">
    <property type="term" value="F:ditrans,polycis-undecaprenyl-diphosphate synthase [(2E,6E)-farnesyl-diphosphate specific] activity"/>
    <property type="evidence" value="ECO:0007669"/>
    <property type="project" value="UniProtKB-UniRule"/>
</dbReference>
<keyword evidence="1 2" id="KW-0808">Transferase</keyword>
<dbReference type="EMBL" id="NSKD01000007">
    <property type="protein sequence ID" value="PAU78669.1"/>
    <property type="molecule type" value="Genomic_DNA"/>
</dbReference>
<organism evidence="3 4">
    <name type="scientific">Halovibrio salipaludis</name>
    <dbReference type="NCBI Taxonomy" id="2032626"/>
    <lineage>
        <taxon>Bacteria</taxon>
        <taxon>Pseudomonadati</taxon>
        <taxon>Pseudomonadota</taxon>
        <taxon>Gammaproteobacteria</taxon>
        <taxon>Oceanospirillales</taxon>
        <taxon>Halomonadaceae</taxon>
        <taxon>Halovibrio</taxon>
    </lineage>
</organism>
<dbReference type="GO" id="GO:0009252">
    <property type="term" value="P:peptidoglycan biosynthetic process"/>
    <property type="evidence" value="ECO:0007669"/>
    <property type="project" value="UniProtKB-UniRule"/>
</dbReference>
<feature type="binding site" evidence="2">
    <location>
        <position position="76"/>
    </location>
    <ligand>
        <name>substrate</name>
    </ligand>
</feature>
<accession>A0A2A2F220</accession>
<dbReference type="Proteomes" id="UP000218896">
    <property type="component" value="Unassembled WGS sequence"/>
</dbReference>
<dbReference type="PROSITE" id="PS01066">
    <property type="entry name" value="UPP_SYNTHASE"/>
    <property type="match status" value="1"/>
</dbReference>
<dbReference type="GO" id="GO:0008360">
    <property type="term" value="P:regulation of cell shape"/>
    <property type="evidence" value="ECO:0007669"/>
    <property type="project" value="UniProtKB-KW"/>
</dbReference>
<dbReference type="GO" id="GO:0016094">
    <property type="term" value="P:polyprenol biosynthetic process"/>
    <property type="evidence" value="ECO:0007669"/>
    <property type="project" value="TreeGrafter"/>
</dbReference>
<comment type="caution">
    <text evidence="2">Lacks conserved residue(s) required for the propagation of feature annotation.</text>
</comment>
<comment type="catalytic activity">
    <reaction evidence="2">
        <text>8 isopentenyl diphosphate + (2E,6E)-farnesyl diphosphate = di-trans,octa-cis-undecaprenyl diphosphate + 8 diphosphate</text>
        <dbReference type="Rhea" id="RHEA:27551"/>
        <dbReference type="ChEBI" id="CHEBI:33019"/>
        <dbReference type="ChEBI" id="CHEBI:58405"/>
        <dbReference type="ChEBI" id="CHEBI:128769"/>
        <dbReference type="ChEBI" id="CHEBI:175763"/>
        <dbReference type="EC" id="2.5.1.31"/>
    </reaction>
</comment>
<dbReference type="EC" id="2.5.1.31" evidence="2"/>
<sequence length="260" mass="29635">MSETDQETDMPPLAGCPRHVAVIMDGNNRWARARGQRGISGHRAGVKSVRAAIETCGKSGVEVLTLFAFSSENWRRPEEEVSALMTLFLRSLRKEVRRLRENNIRLSFIGNRERFSHTLQEHMARAEQETVHCDSMELVIAADYGGHWDVAQASRRIAQEVAAGSLSPEDVDERLVQQYISLGDRPMPDLLIRTGGEQRISNFLLWQFAYTEFYFSALYWPDFQHTAMREALADFAGRQRRFGRTGEQVAEPAMPQKQYG</sequence>
<dbReference type="AlphaFoldDB" id="A0A2A2F220"/>
<dbReference type="RefSeq" id="WP_095618242.1">
    <property type="nucleotide sequence ID" value="NZ_NSKD01000007.1"/>
</dbReference>
<evidence type="ECO:0000313" key="4">
    <source>
        <dbReference type="Proteomes" id="UP000218896"/>
    </source>
</evidence>
<feature type="binding site" evidence="2">
    <location>
        <position position="212"/>
    </location>
    <ligand>
        <name>Mg(2+)</name>
        <dbReference type="ChEBI" id="CHEBI:18420"/>
    </ligand>
</feature>
<proteinExistence type="inferred from homology"/>
<dbReference type="InterPro" id="IPR001441">
    <property type="entry name" value="UPP_synth-like"/>
</dbReference>
<keyword evidence="2" id="KW-0460">Magnesium</keyword>
<dbReference type="GO" id="GO:0000287">
    <property type="term" value="F:magnesium ion binding"/>
    <property type="evidence" value="ECO:0007669"/>
    <property type="project" value="UniProtKB-UniRule"/>
</dbReference>
<keyword evidence="2" id="KW-0133">Cell shape</keyword>
<keyword evidence="2" id="KW-0573">Peptidoglycan synthesis</keyword>
<dbReference type="CDD" id="cd00475">
    <property type="entry name" value="Cis_IPPS"/>
    <property type="match status" value="1"/>
</dbReference>
<dbReference type="OrthoDB" id="4191603at2"/>
<protein>
    <recommendedName>
        <fullName evidence="2">Ditrans,polycis-undecaprenyl-diphosphate synthase ((2E,6E)-farnesyl-diphosphate specific)</fullName>
        <ecNumber evidence="2">2.5.1.31</ecNumber>
    </recommendedName>
    <alternativeName>
        <fullName evidence="2">Ditrans,polycis-undecaprenylcistransferase</fullName>
    </alternativeName>
    <alternativeName>
        <fullName evidence="2">Undecaprenyl diphosphate synthase</fullName>
        <shortName evidence="2">UDS</shortName>
    </alternativeName>
    <alternativeName>
        <fullName evidence="2">Undecaprenyl pyrophosphate synthase</fullName>
        <shortName evidence="2">UPP synthase</shortName>
    </alternativeName>
</protein>
<feature type="binding site" evidence="2">
    <location>
        <begin position="199"/>
        <end position="201"/>
    </location>
    <ligand>
        <name>substrate</name>
    </ligand>
</feature>
<name>A0A2A2F220_9GAMM</name>
<comment type="caution">
    <text evidence="3">The sequence shown here is derived from an EMBL/GenBank/DDBJ whole genome shotgun (WGS) entry which is preliminary data.</text>
</comment>
<feature type="binding site" evidence="2">
    <location>
        <begin position="26"/>
        <end position="29"/>
    </location>
    <ligand>
        <name>substrate</name>
    </ligand>
</feature>
<keyword evidence="2" id="KW-0961">Cell wall biogenesis/degradation</keyword>
<gene>
    <name evidence="2 3" type="primary">uppS</name>
    <name evidence="3" type="ORF">CK501_13355</name>
</gene>